<dbReference type="InterPro" id="IPR029058">
    <property type="entry name" value="AB_hydrolase_fold"/>
</dbReference>
<proteinExistence type="predicted"/>
<name>A0ABZ0IAL1_9GAMM</name>
<dbReference type="InterPro" id="IPR050471">
    <property type="entry name" value="AB_hydrolase"/>
</dbReference>
<sequence length="296" mass="32353">MPNINVNDISIEYETHGDPGNPTVMLIMGLGTQLTGWPPAFCESLVEHGYHVLRFDNRDIGLSSRLDHKRMPNIPGLVILKTLKMPAPAPYTLDDMAADAIGLLDALNIEQAHVVGASMGGMIAQLIAAHYPERTLSLTSIMSTTGHRSLPRADREATKALLLKPDDPNDLASIIERNVRVRKALQSRTHPKDDAEIRQTATDAVHRGGYYPEGVARQLAAIIVAKDRRKLLRTVEAPSLIIHGEEDTLVKVECGVDTAKHLNDSELRILPGMAHDLPTPLLQEIADGIHSVAQRA</sequence>
<keyword evidence="3" id="KW-1185">Reference proteome</keyword>
<dbReference type="Pfam" id="PF00561">
    <property type="entry name" value="Abhydrolase_1"/>
    <property type="match status" value="1"/>
</dbReference>
<dbReference type="SUPFAM" id="SSF53474">
    <property type="entry name" value="alpha/beta-Hydrolases"/>
    <property type="match status" value="1"/>
</dbReference>
<evidence type="ECO:0000259" key="1">
    <source>
        <dbReference type="Pfam" id="PF00561"/>
    </source>
</evidence>
<keyword evidence="2" id="KW-0378">Hydrolase</keyword>
<dbReference type="PANTHER" id="PTHR43433:SF5">
    <property type="entry name" value="AB HYDROLASE-1 DOMAIN-CONTAINING PROTEIN"/>
    <property type="match status" value="1"/>
</dbReference>
<feature type="domain" description="AB hydrolase-1" evidence="1">
    <location>
        <begin position="22"/>
        <end position="275"/>
    </location>
</feature>
<dbReference type="RefSeq" id="WP_407326141.1">
    <property type="nucleotide sequence ID" value="NZ_CP136865.1"/>
</dbReference>
<gene>
    <name evidence="2" type="ORF">R0137_09250</name>
</gene>
<organism evidence="2 3">
    <name type="scientific">Congregibacter brevis</name>
    <dbReference type="NCBI Taxonomy" id="3081201"/>
    <lineage>
        <taxon>Bacteria</taxon>
        <taxon>Pseudomonadati</taxon>
        <taxon>Pseudomonadota</taxon>
        <taxon>Gammaproteobacteria</taxon>
        <taxon>Cellvibrionales</taxon>
        <taxon>Halieaceae</taxon>
        <taxon>Congregibacter</taxon>
    </lineage>
</organism>
<reference evidence="2 3" key="1">
    <citation type="submission" date="2023-10" db="EMBL/GenBank/DDBJ databases">
        <title>Two novel species belonging to the OM43/NOR5 clade.</title>
        <authorList>
            <person name="Park M."/>
        </authorList>
    </citation>
    <scope>NUCLEOTIDE SEQUENCE [LARGE SCALE GENOMIC DNA]</scope>
    <source>
        <strain evidence="2 3">IMCC45268</strain>
    </source>
</reference>
<accession>A0ABZ0IAL1</accession>
<evidence type="ECO:0000313" key="2">
    <source>
        <dbReference type="EMBL" id="WOJ95445.1"/>
    </source>
</evidence>
<dbReference type="PANTHER" id="PTHR43433">
    <property type="entry name" value="HYDROLASE, ALPHA/BETA FOLD FAMILY PROTEIN"/>
    <property type="match status" value="1"/>
</dbReference>
<protein>
    <submittedName>
        <fullName evidence="2">Alpha/beta hydrolase</fullName>
    </submittedName>
</protein>
<evidence type="ECO:0000313" key="3">
    <source>
        <dbReference type="Proteomes" id="UP001626549"/>
    </source>
</evidence>
<dbReference type="GO" id="GO:0016787">
    <property type="term" value="F:hydrolase activity"/>
    <property type="evidence" value="ECO:0007669"/>
    <property type="project" value="UniProtKB-KW"/>
</dbReference>
<dbReference type="EMBL" id="CP136865">
    <property type="protein sequence ID" value="WOJ95445.1"/>
    <property type="molecule type" value="Genomic_DNA"/>
</dbReference>
<dbReference type="Proteomes" id="UP001626549">
    <property type="component" value="Chromosome"/>
</dbReference>
<dbReference type="InterPro" id="IPR000073">
    <property type="entry name" value="AB_hydrolase_1"/>
</dbReference>
<dbReference type="Gene3D" id="3.40.50.1820">
    <property type="entry name" value="alpha/beta hydrolase"/>
    <property type="match status" value="1"/>
</dbReference>